<evidence type="ECO:0000256" key="5">
    <source>
        <dbReference type="HAMAP-Rule" id="MF_01114"/>
    </source>
</evidence>
<dbReference type="GO" id="GO:0005737">
    <property type="term" value="C:cytoplasm"/>
    <property type="evidence" value="ECO:0007669"/>
    <property type="project" value="UniProtKB-SubCell"/>
</dbReference>
<sequence>MVATEAELFAKALRVLAVREHSRLELAKKLASLTEDSSLIEQVLDKLAQADYLNEQRYAELLVRSTLAKGYGPLKLAQAVREKGVDSALAKAVLEAADLDWQALAAHQRRKKFGDVLPTEWQERARQSRFLAGRGFYLETINAVFHEKC</sequence>
<evidence type="ECO:0000256" key="1">
    <source>
        <dbReference type="ARBA" id="ARBA00004496"/>
    </source>
</evidence>
<dbReference type="AlphaFoldDB" id="A0A1T4VX66"/>
<evidence type="ECO:0000313" key="10">
    <source>
        <dbReference type="Proteomes" id="UP000190460"/>
    </source>
</evidence>
<evidence type="ECO:0000259" key="8">
    <source>
        <dbReference type="Pfam" id="PF21982"/>
    </source>
</evidence>
<dbReference type="InterPro" id="IPR036388">
    <property type="entry name" value="WH-like_DNA-bd_sf"/>
</dbReference>
<dbReference type="Pfam" id="PF21982">
    <property type="entry name" value="RecX_HTH1"/>
    <property type="match status" value="1"/>
</dbReference>
<dbReference type="HAMAP" id="MF_01114">
    <property type="entry name" value="RecX"/>
    <property type="match status" value="1"/>
</dbReference>
<comment type="subcellular location">
    <subcellularLocation>
        <location evidence="1 5">Cytoplasm</location>
    </subcellularLocation>
</comment>
<dbReference type="GO" id="GO:0006282">
    <property type="term" value="P:regulation of DNA repair"/>
    <property type="evidence" value="ECO:0007669"/>
    <property type="project" value="UniProtKB-UniRule"/>
</dbReference>
<dbReference type="Gene3D" id="1.10.10.10">
    <property type="entry name" value="Winged helix-like DNA-binding domain superfamily/Winged helix DNA-binding domain"/>
    <property type="match status" value="3"/>
</dbReference>
<evidence type="ECO:0000256" key="2">
    <source>
        <dbReference type="ARBA" id="ARBA00009695"/>
    </source>
</evidence>
<feature type="domain" description="RecX third three-helical" evidence="7">
    <location>
        <begin position="102"/>
        <end position="144"/>
    </location>
</feature>
<dbReference type="Pfam" id="PF02631">
    <property type="entry name" value="RecX_HTH2"/>
    <property type="match status" value="1"/>
</dbReference>
<dbReference type="InterPro" id="IPR053924">
    <property type="entry name" value="RecX_HTH_2nd"/>
</dbReference>
<protein>
    <recommendedName>
        <fullName evidence="3 5">Regulatory protein RecX</fullName>
    </recommendedName>
</protein>
<dbReference type="InterPro" id="IPR053925">
    <property type="entry name" value="RecX_HTH_3rd"/>
</dbReference>
<comment type="similarity">
    <text evidence="2 5">Belongs to the RecX family.</text>
</comment>
<dbReference type="InterPro" id="IPR003783">
    <property type="entry name" value="Regulatory_RecX"/>
</dbReference>
<keyword evidence="10" id="KW-1185">Reference proteome</keyword>
<evidence type="ECO:0000256" key="4">
    <source>
        <dbReference type="ARBA" id="ARBA00022490"/>
    </source>
</evidence>
<feature type="domain" description="RecX second three-helical" evidence="6">
    <location>
        <begin position="54"/>
        <end position="94"/>
    </location>
</feature>
<keyword evidence="4 5" id="KW-0963">Cytoplasm</keyword>
<evidence type="ECO:0000259" key="6">
    <source>
        <dbReference type="Pfam" id="PF02631"/>
    </source>
</evidence>
<evidence type="ECO:0000313" key="9">
    <source>
        <dbReference type="EMBL" id="SKA69527.1"/>
    </source>
</evidence>
<comment type="function">
    <text evidence="5">Modulates RecA activity.</text>
</comment>
<proteinExistence type="inferred from homology"/>
<dbReference type="PANTHER" id="PTHR33602">
    <property type="entry name" value="REGULATORY PROTEIN RECX FAMILY PROTEIN"/>
    <property type="match status" value="1"/>
</dbReference>
<dbReference type="EMBL" id="FUYB01000002">
    <property type="protein sequence ID" value="SKA69527.1"/>
    <property type="molecule type" value="Genomic_DNA"/>
</dbReference>
<accession>A0A1T4VX66</accession>
<evidence type="ECO:0000256" key="3">
    <source>
        <dbReference type="ARBA" id="ARBA00018111"/>
    </source>
</evidence>
<dbReference type="STRING" id="92487.SAMN02745130_00494"/>
<dbReference type="Pfam" id="PF21981">
    <property type="entry name" value="RecX_HTH3"/>
    <property type="match status" value="1"/>
</dbReference>
<feature type="domain" description="RecX first three-helical" evidence="8">
    <location>
        <begin position="10"/>
        <end position="47"/>
    </location>
</feature>
<dbReference type="PANTHER" id="PTHR33602:SF1">
    <property type="entry name" value="REGULATORY PROTEIN RECX FAMILY PROTEIN"/>
    <property type="match status" value="1"/>
</dbReference>
<dbReference type="Proteomes" id="UP000190460">
    <property type="component" value="Unassembled WGS sequence"/>
</dbReference>
<reference evidence="9 10" key="1">
    <citation type="submission" date="2017-02" db="EMBL/GenBank/DDBJ databases">
        <authorList>
            <person name="Peterson S.W."/>
        </authorList>
    </citation>
    <scope>NUCLEOTIDE SEQUENCE [LARGE SCALE GENOMIC DNA]</scope>
    <source>
        <strain evidence="9 10">ATCC 49788</strain>
    </source>
</reference>
<evidence type="ECO:0000259" key="7">
    <source>
        <dbReference type="Pfam" id="PF21981"/>
    </source>
</evidence>
<dbReference type="InterPro" id="IPR053926">
    <property type="entry name" value="RecX_HTH_1st"/>
</dbReference>
<name>A0A1T4VX66_9GAMM</name>
<organism evidence="9 10">
    <name type="scientific">Thiothrix eikelboomii</name>
    <dbReference type="NCBI Taxonomy" id="92487"/>
    <lineage>
        <taxon>Bacteria</taxon>
        <taxon>Pseudomonadati</taxon>
        <taxon>Pseudomonadota</taxon>
        <taxon>Gammaproteobacteria</taxon>
        <taxon>Thiotrichales</taxon>
        <taxon>Thiotrichaceae</taxon>
        <taxon>Thiothrix</taxon>
    </lineage>
</organism>
<gene>
    <name evidence="5" type="primary">recX</name>
    <name evidence="9" type="ORF">SAMN02745130_00494</name>
</gene>
<dbReference type="OrthoDB" id="7066780at2"/>